<comment type="caution">
    <text evidence="1">The sequence shown here is derived from an EMBL/GenBank/DDBJ whole genome shotgun (WGS) entry which is preliminary data.</text>
</comment>
<gene>
    <name evidence="1" type="ORF">L596_016809</name>
</gene>
<evidence type="ECO:0000313" key="1">
    <source>
        <dbReference type="EMBL" id="TKR83179.1"/>
    </source>
</evidence>
<reference evidence="1 2" key="2">
    <citation type="journal article" date="2019" name="G3 (Bethesda)">
        <title>Hybrid Assembly of the Genome of the Entomopathogenic Nematode Steinernema carpocapsae Identifies the X-Chromosome.</title>
        <authorList>
            <person name="Serra L."/>
            <person name="Macchietto M."/>
            <person name="Macias-Munoz A."/>
            <person name="McGill C.J."/>
            <person name="Rodriguez I.M."/>
            <person name="Rodriguez B."/>
            <person name="Murad R."/>
            <person name="Mortazavi A."/>
        </authorList>
    </citation>
    <scope>NUCLEOTIDE SEQUENCE [LARGE SCALE GENOMIC DNA]</scope>
    <source>
        <strain evidence="1 2">ALL</strain>
    </source>
</reference>
<keyword evidence="2" id="KW-1185">Reference proteome</keyword>
<reference evidence="1 2" key="1">
    <citation type="journal article" date="2015" name="Genome Biol.">
        <title>Comparative genomics of Steinernema reveals deeply conserved gene regulatory networks.</title>
        <authorList>
            <person name="Dillman A.R."/>
            <person name="Macchietto M."/>
            <person name="Porter C.F."/>
            <person name="Rogers A."/>
            <person name="Williams B."/>
            <person name="Antoshechkin I."/>
            <person name="Lee M.M."/>
            <person name="Goodwin Z."/>
            <person name="Lu X."/>
            <person name="Lewis E.E."/>
            <person name="Goodrich-Blair H."/>
            <person name="Stock S.P."/>
            <person name="Adams B.J."/>
            <person name="Sternberg P.W."/>
            <person name="Mortazavi A."/>
        </authorList>
    </citation>
    <scope>NUCLEOTIDE SEQUENCE [LARGE SCALE GENOMIC DNA]</scope>
    <source>
        <strain evidence="1 2">ALL</strain>
    </source>
</reference>
<dbReference type="EMBL" id="AZBU02000004">
    <property type="protein sequence ID" value="TKR83179.1"/>
    <property type="molecule type" value="Genomic_DNA"/>
</dbReference>
<name>A0A4U5NJ31_STECR</name>
<dbReference type="AlphaFoldDB" id="A0A4U5NJ31"/>
<proteinExistence type="predicted"/>
<evidence type="ECO:0000313" key="2">
    <source>
        <dbReference type="Proteomes" id="UP000298663"/>
    </source>
</evidence>
<dbReference type="Proteomes" id="UP000298663">
    <property type="component" value="Unassembled WGS sequence"/>
</dbReference>
<organism evidence="1 2">
    <name type="scientific">Steinernema carpocapsae</name>
    <name type="common">Entomopathogenic nematode</name>
    <dbReference type="NCBI Taxonomy" id="34508"/>
    <lineage>
        <taxon>Eukaryota</taxon>
        <taxon>Metazoa</taxon>
        <taxon>Ecdysozoa</taxon>
        <taxon>Nematoda</taxon>
        <taxon>Chromadorea</taxon>
        <taxon>Rhabditida</taxon>
        <taxon>Tylenchina</taxon>
        <taxon>Panagrolaimomorpha</taxon>
        <taxon>Strongyloidoidea</taxon>
        <taxon>Steinernematidae</taxon>
        <taxon>Steinernema</taxon>
    </lineage>
</organism>
<sequence>MWSGQMFCVRRVVGTCSMRNPLKALQETSIARKNDNFDRQKVQTRFHRSRPRLYRAVASGTLKTDDRGQSGNAVQIERNGMTEAGVPKVQCPKMHLQK</sequence>
<accession>A0A4U5NJ31</accession>
<protein>
    <submittedName>
        <fullName evidence="1">Uncharacterized protein</fullName>
    </submittedName>
</protein>